<sequence length="205" mass="22328">MLSEKSLLEFLDETASNSPVPGGGSIAALSGAISAALTQMVANLTVGKKGYENVQEYMPKIIDTAGKYREGFVKDIDEDAESFNEFMKALKMPKNNEEEIKARKEAIEEASKKAALVPLKVAKNGLSLMDTIEEIVLKGNKNAITDGAVAAMMARTAVLSALYNVKINLLSIKDENFVKEISKEVSDIEKAVCKREEEILKKVVL</sequence>
<dbReference type="InterPro" id="IPR036178">
    <property type="entry name" value="Formintransfe-cycloase-like_sf"/>
</dbReference>
<feature type="domain" description="Cyclodeaminase/cyclohydrolase" evidence="1">
    <location>
        <begin position="7"/>
        <end position="186"/>
    </location>
</feature>
<proteinExistence type="predicted"/>
<dbReference type="Pfam" id="PF04961">
    <property type="entry name" value="FTCD_C"/>
    <property type="match status" value="1"/>
</dbReference>
<reference evidence="3" key="1">
    <citation type="submission" date="2017-02" db="EMBL/GenBank/DDBJ databases">
        <authorList>
            <person name="Varghese N."/>
            <person name="Submissions S."/>
        </authorList>
    </citation>
    <scope>NUCLEOTIDE SEQUENCE [LARGE SCALE GENOMIC DNA]</scope>
    <source>
        <strain evidence="3">USBA 833</strain>
    </source>
</reference>
<dbReference type="InterPro" id="IPR007044">
    <property type="entry name" value="Cyclodeamin/CycHdrlase"/>
</dbReference>
<keyword evidence="3" id="KW-1185">Reference proteome</keyword>
<gene>
    <name evidence="2" type="ORF">SAMN05443428_1199</name>
</gene>
<dbReference type="GO" id="GO:0003824">
    <property type="term" value="F:catalytic activity"/>
    <property type="evidence" value="ECO:0007669"/>
    <property type="project" value="InterPro"/>
</dbReference>
<accession>A0A1T4Y1J3</accession>
<protein>
    <submittedName>
        <fullName evidence="2">Formimidoyltetrahydrofolate cyclodeaminase</fullName>
    </submittedName>
</protein>
<dbReference type="OrthoDB" id="7959174at2"/>
<dbReference type="SUPFAM" id="SSF101262">
    <property type="entry name" value="Methenyltetrahydrofolate cyclohydrolase-like"/>
    <property type="match status" value="1"/>
</dbReference>
<organism evidence="2 3">
    <name type="scientific">Caloramator quimbayensis</name>
    <dbReference type="NCBI Taxonomy" id="1147123"/>
    <lineage>
        <taxon>Bacteria</taxon>
        <taxon>Bacillati</taxon>
        <taxon>Bacillota</taxon>
        <taxon>Clostridia</taxon>
        <taxon>Eubacteriales</taxon>
        <taxon>Clostridiaceae</taxon>
        <taxon>Caloramator</taxon>
    </lineage>
</organism>
<evidence type="ECO:0000313" key="3">
    <source>
        <dbReference type="Proteomes" id="UP000190105"/>
    </source>
</evidence>
<dbReference type="Proteomes" id="UP000190105">
    <property type="component" value="Unassembled WGS sequence"/>
</dbReference>
<dbReference type="EMBL" id="FUYH01000019">
    <property type="protein sequence ID" value="SKA95662.1"/>
    <property type="molecule type" value="Genomic_DNA"/>
</dbReference>
<dbReference type="Gene3D" id="1.20.120.680">
    <property type="entry name" value="Formiminotetrahydrofolate cyclodeaminase monomer, up-and-down helical bundle"/>
    <property type="match status" value="1"/>
</dbReference>
<evidence type="ECO:0000259" key="1">
    <source>
        <dbReference type="Pfam" id="PF04961"/>
    </source>
</evidence>
<dbReference type="STRING" id="1147123.SAMN05443428_1199"/>
<dbReference type="RefSeq" id="WP_078697216.1">
    <property type="nucleotide sequence ID" value="NZ_FUYH01000019.1"/>
</dbReference>
<name>A0A1T4Y1J3_9CLOT</name>
<dbReference type="AlphaFoldDB" id="A0A1T4Y1J3"/>
<evidence type="ECO:0000313" key="2">
    <source>
        <dbReference type="EMBL" id="SKA95662.1"/>
    </source>
</evidence>